<reference evidence="3" key="1">
    <citation type="submission" date="2022-03" db="EMBL/GenBank/DDBJ databases">
        <title>Cryobacterium sp. nov. strain ZS14-85, isolated from Antarctic soil.</title>
        <authorList>
            <person name="Li J."/>
            <person name="Niu G."/>
        </authorList>
    </citation>
    <scope>NUCLEOTIDE SEQUENCE</scope>
    <source>
        <strain evidence="3">ZS14-85</strain>
    </source>
</reference>
<accession>A0AA41UFP7</accession>
<evidence type="ECO:0000259" key="2">
    <source>
        <dbReference type="PROSITE" id="PS51746"/>
    </source>
</evidence>
<sequence>MSGPDTVNRAPIQVVTGTATDVGLRRAINEDSYLAEGSVFLVADGMGGHEAGEIASATVVTAFRPLTTSRSITLDQLQAAFADAAGQVARLPEGGGAGAGTTLSGVVIAELDGNAYWLMFNLGDSRTYRLSGGVLAQISVDHSLVQELVERGELTPAQAATDAQRNIVTRAIGAGSESEPDYWYVPAEPADRILICSDGLTGELDDARIRLILSEEAAPQAAATRLVHEALLSGGRDNVTAVVVDALSVYGAHAEEHTMPADRGNTGAVDAPDWDDTIPRDELAALLAPDDLVPPSIPPEAEAKAVATPGEES</sequence>
<dbReference type="EMBL" id="JALGAR010000002">
    <property type="protein sequence ID" value="MCI4658190.1"/>
    <property type="molecule type" value="Genomic_DNA"/>
</dbReference>
<dbReference type="InterPro" id="IPR015655">
    <property type="entry name" value="PP2C"/>
</dbReference>
<dbReference type="PROSITE" id="PS51746">
    <property type="entry name" value="PPM_2"/>
    <property type="match status" value="1"/>
</dbReference>
<comment type="caution">
    <text evidence="3">The sequence shown here is derived from an EMBL/GenBank/DDBJ whole genome shotgun (WGS) entry which is preliminary data.</text>
</comment>
<dbReference type="InterPro" id="IPR001932">
    <property type="entry name" value="PPM-type_phosphatase-like_dom"/>
</dbReference>
<dbReference type="SMART" id="SM00332">
    <property type="entry name" value="PP2Cc"/>
    <property type="match status" value="1"/>
</dbReference>
<dbReference type="SMART" id="SM00331">
    <property type="entry name" value="PP2C_SIG"/>
    <property type="match status" value="1"/>
</dbReference>
<dbReference type="RefSeq" id="WP_243011950.1">
    <property type="nucleotide sequence ID" value="NZ_JALGAR010000002.1"/>
</dbReference>
<dbReference type="Pfam" id="PF13672">
    <property type="entry name" value="PP2C_2"/>
    <property type="match status" value="1"/>
</dbReference>
<evidence type="ECO:0000313" key="4">
    <source>
        <dbReference type="Proteomes" id="UP001165341"/>
    </source>
</evidence>
<dbReference type="Proteomes" id="UP001165341">
    <property type="component" value="Unassembled WGS sequence"/>
</dbReference>
<feature type="domain" description="PPM-type phosphatase" evidence="2">
    <location>
        <begin position="15"/>
        <end position="246"/>
    </location>
</feature>
<dbReference type="AlphaFoldDB" id="A0AA41UFP7"/>
<dbReference type="GO" id="GO:0004722">
    <property type="term" value="F:protein serine/threonine phosphatase activity"/>
    <property type="evidence" value="ECO:0007669"/>
    <property type="project" value="InterPro"/>
</dbReference>
<dbReference type="PANTHER" id="PTHR47992">
    <property type="entry name" value="PROTEIN PHOSPHATASE"/>
    <property type="match status" value="1"/>
</dbReference>
<dbReference type="CDD" id="cd00143">
    <property type="entry name" value="PP2Cc"/>
    <property type="match status" value="1"/>
</dbReference>
<evidence type="ECO:0000256" key="1">
    <source>
        <dbReference type="SAM" id="MobiDB-lite"/>
    </source>
</evidence>
<dbReference type="InterPro" id="IPR036457">
    <property type="entry name" value="PPM-type-like_dom_sf"/>
</dbReference>
<dbReference type="Gene3D" id="3.60.40.10">
    <property type="entry name" value="PPM-type phosphatase domain"/>
    <property type="match status" value="1"/>
</dbReference>
<organism evidence="3 4">
    <name type="scientific">Cryobacterium zhongshanensis</name>
    <dbReference type="NCBI Taxonomy" id="2928153"/>
    <lineage>
        <taxon>Bacteria</taxon>
        <taxon>Bacillati</taxon>
        <taxon>Actinomycetota</taxon>
        <taxon>Actinomycetes</taxon>
        <taxon>Micrococcales</taxon>
        <taxon>Microbacteriaceae</taxon>
        <taxon>Cryobacterium</taxon>
    </lineage>
</organism>
<proteinExistence type="predicted"/>
<name>A0AA41UFP7_9MICO</name>
<protein>
    <submittedName>
        <fullName evidence="3">Protein phosphatase 2C domain-containing protein</fullName>
    </submittedName>
</protein>
<keyword evidence="4" id="KW-1185">Reference proteome</keyword>
<feature type="region of interest" description="Disordered" evidence="1">
    <location>
        <begin position="290"/>
        <end position="313"/>
    </location>
</feature>
<gene>
    <name evidence="3" type="ORF">MQH31_10265</name>
</gene>
<evidence type="ECO:0000313" key="3">
    <source>
        <dbReference type="EMBL" id="MCI4658190.1"/>
    </source>
</evidence>
<dbReference type="SUPFAM" id="SSF81606">
    <property type="entry name" value="PP2C-like"/>
    <property type="match status" value="1"/>
</dbReference>